<dbReference type="NCBIfam" id="TIGR00738">
    <property type="entry name" value="rrf2_super"/>
    <property type="match status" value="1"/>
</dbReference>
<sequence>MQMGEGVEWGLHCCVTLGWLKDEGPVSIRRLAAWFDLPQEYLKKRLQALTRAGILTSAPGAGGGFSLARPPGQITIMDVVTALEGPGEAFRCAEIRQRGAGAEGETFRGPCGISRAMRRAELAWRRELAGQSIADLMEGSPGAGERTRRNYARMRG</sequence>
<keyword evidence="3" id="KW-1185">Reference proteome</keyword>
<evidence type="ECO:0000313" key="3">
    <source>
        <dbReference type="Proteomes" id="UP000605361"/>
    </source>
</evidence>
<dbReference type="GO" id="GO:0003700">
    <property type="term" value="F:DNA-binding transcription factor activity"/>
    <property type="evidence" value="ECO:0007669"/>
    <property type="project" value="TreeGrafter"/>
</dbReference>
<dbReference type="InterPro" id="IPR000944">
    <property type="entry name" value="Tscrpt_reg_Rrf2"/>
</dbReference>
<dbReference type="Gene3D" id="1.10.10.10">
    <property type="entry name" value="Winged helix-like DNA-binding domain superfamily/Winged helix DNA-binding domain"/>
    <property type="match status" value="1"/>
</dbReference>
<feature type="region of interest" description="Disordered" evidence="1">
    <location>
        <begin position="136"/>
        <end position="156"/>
    </location>
</feature>
<dbReference type="PANTHER" id="PTHR33221">
    <property type="entry name" value="WINGED HELIX-TURN-HELIX TRANSCRIPTIONAL REGULATOR, RRF2 FAMILY"/>
    <property type="match status" value="1"/>
</dbReference>
<evidence type="ECO:0000313" key="2">
    <source>
        <dbReference type="EMBL" id="MBF8190092.1"/>
    </source>
</evidence>
<dbReference type="InterPro" id="IPR030489">
    <property type="entry name" value="TR_Rrf2-type_CS"/>
</dbReference>
<dbReference type="InterPro" id="IPR036388">
    <property type="entry name" value="WH-like_DNA-bd_sf"/>
</dbReference>
<reference evidence="2" key="1">
    <citation type="submission" date="2020-11" db="EMBL/GenBank/DDBJ databases">
        <title>Whole-genome analyses of Nonomuraea sp. K274.</title>
        <authorList>
            <person name="Veyisoglu A."/>
        </authorList>
    </citation>
    <scope>NUCLEOTIDE SEQUENCE</scope>
    <source>
        <strain evidence="2">K274</strain>
    </source>
</reference>
<comment type="caution">
    <text evidence="2">The sequence shown here is derived from an EMBL/GenBank/DDBJ whole genome shotgun (WGS) entry which is preliminary data.</text>
</comment>
<protein>
    <submittedName>
        <fullName evidence="2">Rrf2 family transcriptional regulator</fullName>
    </submittedName>
</protein>
<dbReference type="Proteomes" id="UP000605361">
    <property type="component" value="Unassembled WGS sequence"/>
</dbReference>
<dbReference type="PANTHER" id="PTHR33221:SF13">
    <property type="entry name" value="TRANSCRIPTIONAL REGULATOR-RELATED"/>
    <property type="match status" value="1"/>
</dbReference>
<accession>A0A931ABU5</accession>
<name>A0A931ABU5_9ACTN</name>
<dbReference type="GO" id="GO:0005829">
    <property type="term" value="C:cytosol"/>
    <property type="evidence" value="ECO:0007669"/>
    <property type="project" value="TreeGrafter"/>
</dbReference>
<dbReference type="InterPro" id="IPR036390">
    <property type="entry name" value="WH_DNA-bd_sf"/>
</dbReference>
<dbReference type="AlphaFoldDB" id="A0A931ABU5"/>
<dbReference type="EMBL" id="JADOGI010000111">
    <property type="protein sequence ID" value="MBF8190092.1"/>
    <property type="molecule type" value="Genomic_DNA"/>
</dbReference>
<gene>
    <name evidence="2" type="ORF">ITP53_31065</name>
</gene>
<organism evidence="2 3">
    <name type="scientific">Nonomuraea cypriaca</name>
    <dbReference type="NCBI Taxonomy" id="1187855"/>
    <lineage>
        <taxon>Bacteria</taxon>
        <taxon>Bacillati</taxon>
        <taxon>Actinomycetota</taxon>
        <taxon>Actinomycetes</taxon>
        <taxon>Streptosporangiales</taxon>
        <taxon>Streptosporangiaceae</taxon>
        <taxon>Nonomuraea</taxon>
    </lineage>
</organism>
<dbReference type="PROSITE" id="PS01332">
    <property type="entry name" value="HTH_RRF2_1"/>
    <property type="match status" value="1"/>
</dbReference>
<dbReference type="SUPFAM" id="SSF46785">
    <property type="entry name" value="Winged helix' DNA-binding domain"/>
    <property type="match status" value="1"/>
</dbReference>
<evidence type="ECO:0000256" key="1">
    <source>
        <dbReference type="SAM" id="MobiDB-lite"/>
    </source>
</evidence>
<proteinExistence type="predicted"/>
<dbReference type="Pfam" id="PF02082">
    <property type="entry name" value="Rrf2"/>
    <property type="match status" value="1"/>
</dbReference>
<dbReference type="PROSITE" id="PS51197">
    <property type="entry name" value="HTH_RRF2_2"/>
    <property type="match status" value="1"/>
</dbReference>